<comment type="caution">
    <text evidence="2">The sequence shown here is derived from an EMBL/GenBank/DDBJ whole genome shotgun (WGS) entry which is preliminary data.</text>
</comment>
<protein>
    <submittedName>
        <fullName evidence="2">Uncharacterized protein</fullName>
    </submittedName>
</protein>
<evidence type="ECO:0000313" key="3">
    <source>
        <dbReference type="Proteomes" id="UP000265520"/>
    </source>
</evidence>
<reference evidence="2 3" key="1">
    <citation type="journal article" date="2018" name="Front. Plant Sci.">
        <title>Red Clover (Trifolium pratense) and Zigzag Clover (T. medium) - A Picture of Genomic Similarities and Differences.</title>
        <authorList>
            <person name="Dluhosova J."/>
            <person name="Istvanek J."/>
            <person name="Nedelnik J."/>
            <person name="Repkova J."/>
        </authorList>
    </citation>
    <scope>NUCLEOTIDE SEQUENCE [LARGE SCALE GENOMIC DNA]</scope>
    <source>
        <strain evidence="3">cv. 10/8</strain>
        <tissue evidence="2">Leaf</tissue>
    </source>
</reference>
<gene>
    <name evidence="2" type="ORF">A2U01_0016526</name>
</gene>
<sequence length="37" mass="4442">MFRRNRDRVLSESFPFEDDDEEEDGDDDEDDDDDTAE</sequence>
<feature type="non-terminal residue" evidence="2">
    <location>
        <position position="37"/>
    </location>
</feature>
<evidence type="ECO:0000313" key="2">
    <source>
        <dbReference type="EMBL" id="MCH95547.1"/>
    </source>
</evidence>
<name>A0A392N6X4_9FABA</name>
<proteinExistence type="predicted"/>
<feature type="region of interest" description="Disordered" evidence="1">
    <location>
        <begin position="1"/>
        <end position="37"/>
    </location>
</feature>
<feature type="compositionally biased region" description="Acidic residues" evidence="1">
    <location>
        <begin position="15"/>
        <end position="37"/>
    </location>
</feature>
<evidence type="ECO:0000256" key="1">
    <source>
        <dbReference type="SAM" id="MobiDB-lite"/>
    </source>
</evidence>
<keyword evidence="3" id="KW-1185">Reference proteome</keyword>
<dbReference type="EMBL" id="LXQA010030096">
    <property type="protein sequence ID" value="MCH95547.1"/>
    <property type="molecule type" value="Genomic_DNA"/>
</dbReference>
<accession>A0A392N6X4</accession>
<dbReference type="Proteomes" id="UP000265520">
    <property type="component" value="Unassembled WGS sequence"/>
</dbReference>
<organism evidence="2 3">
    <name type="scientific">Trifolium medium</name>
    <dbReference type="NCBI Taxonomy" id="97028"/>
    <lineage>
        <taxon>Eukaryota</taxon>
        <taxon>Viridiplantae</taxon>
        <taxon>Streptophyta</taxon>
        <taxon>Embryophyta</taxon>
        <taxon>Tracheophyta</taxon>
        <taxon>Spermatophyta</taxon>
        <taxon>Magnoliopsida</taxon>
        <taxon>eudicotyledons</taxon>
        <taxon>Gunneridae</taxon>
        <taxon>Pentapetalae</taxon>
        <taxon>rosids</taxon>
        <taxon>fabids</taxon>
        <taxon>Fabales</taxon>
        <taxon>Fabaceae</taxon>
        <taxon>Papilionoideae</taxon>
        <taxon>50 kb inversion clade</taxon>
        <taxon>NPAAA clade</taxon>
        <taxon>Hologalegina</taxon>
        <taxon>IRL clade</taxon>
        <taxon>Trifolieae</taxon>
        <taxon>Trifolium</taxon>
    </lineage>
</organism>
<dbReference type="AlphaFoldDB" id="A0A392N6X4"/>